<proteinExistence type="predicted"/>
<dbReference type="SMART" id="SM00507">
    <property type="entry name" value="HNHc"/>
    <property type="match status" value="1"/>
</dbReference>
<dbReference type="Gene3D" id="1.10.30.50">
    <property type="match status" value="1"/>
</dbReference>
<dbReference type="CDD" id="cd00085">
    <property type="entry name" value="HNHc"/>
    <property type="match status" value="1"/>
</dbReference>
<accession>A0A8J6XEA3</accession>
<dbReference type="GO" id="GO:0008270">
    <property type="term" value="F:zinc ion binding"/>
    <property type="evidence" value="ECO:0007669"/>
    <property type="project" value="InterPro"/>
</dbReference>
<reference evidence="2" key="1">
    <citation type="submission" date="2020-09" db="EMBL/GenBank/DDBJ databases">
        <title>Iningainema tapete sp. nov. (Scytonemataceae, Cyanobacteria) from greenhouses in central Florida (USA) produces two types of nodularin with biosynthetic potential for microcystin-LR and anabaenopeptins.</title>
        <authorList>
            <person name="Berthold D.E."/>
            <person name="Lefler F.W."/>
            <person name="Huang I.-S."/>
            <person name="Abdulla H."/>
            <person name="Zimba P.V."/>
            <person name="Laughinghouse H.D. IV."/>
        </authorList>
    </citation>
    <scope>NUCLEOTIDE SEQUENCE</scope>
    <source>
        <strain evidence="2">BLCCT55</strain>
    </source>
</reference>
<evidence type="ECO:0000259" key="1">
    <source>
        <dbReference type="SMART" id="SM00507"/>
    </source>
</evidence>
<dbReference type="InterPro" id="IPR052892">
    <property type="entry name" value="NA-targeting_endonuclease"/>
</dbReference>
<dbReference type="Pfam" id="PF01844">
    <property type="entry name" value="HNH"/>
    <property type="match status" value="1"/>
</dbReference>
<dbReference type="AlphaFoldDB" id="A0A8J6XEA3"/>
<feature type="domain" description="HNH nuclease" evidence="1">
    <location>
        <begin position="9"/>
        <end position="64"/>
    </location>
</feature>
<keyword evidence="3" id="KW-1185">Reference proteome</keyword>
<keyword evidence="2" id="KW-0540">Nuclease</keyword>
<dbReference type="InterPro" id="IPR002711">
    <property type="entry name" value="HNH"/>
</dbReference>
<evidence type="ECO:0000313" key="2">
    <source>
        <dbReference type="EMBL" id="MBD2771265.1"/>
    </source>
</evidence>
<dbReference type="InterPro" id="IPR003615">
    <property type="entry name" value="HNH_nuc"/>
</dbReference>
<dbReference type="GO" id="GO:0004519">
    <property type="term" value="F:endonuclease activity"/>
    <property type="evidence" value="ECO:0007669"/>
    <property type="project" value="UniProtKB-KW"/>
</dbReference>
<protein>
    <submittedName>
        <fullName evidence="2">HNH endonuclease</fullName>
    </submittedName>
</protein>
<dbReference type="EMBL" id="JACXAE010000013">
    <property type="protein sequence ID" value="MBD2771265.1"/>
    <property type="molecule type" value="Genomic_DNA"/>
</dbReference>
<gene>
    <name evidence="2" type="ORF">ICL16_03775</name>
</gene>
<comment type="caution">
    <text evidence="2">The sequence shown here is derived from an EMBL/GenBank/DDBJ whole genome shotgun (WGS) entry which is preliminary data.</text>
</comment>
<dbReference type="PANTHER" id="PTHR33877">
    <property type="entry name" value="SLL1193 PROTEIN"/>
    <property type="match status" value="1"/>
</dbReference>
<keyword evidence="2" id="KW-0255">Endonuclease</keyword>
<evidence type="ECO:0000313" key="3">
    <source>
        <dbReference type="Proteomes" id="UP000629098"/>
    </source>
</evidence>
<dbReference type="GO" id="GO:0003676">
    <property type="term" value="F:nucleic acid binding"/>
    <property type="evidence" value="ECO:0007669"/>
    <property type="project" value="InterPro"/>
</dbReference>
<keyword evidence="2" id="KW-0378">Hydrolase</keyword>
<dbReference type="RefSeq" id="WP_190825549.1">
    <property type="nucleotide sequence ID" value="NZ_CAWPPI010000013.1"/>
</dbReference>
<dbReference type="Proteomes" id="UP000629098">
    <property type="component" value="Unassembled WGS sequence"/>
</dbReference>
<sequence>MPEARVTLKQRAAVAERARHCCEYCRSQERYSPDSFSVEHIIPLAKEGISNLDNLAFSCQGCNNRKYISVEALDPVTQVKVSLYHPRQELWIAHFAWNKDCSLVIGLTPTGRATIQKLQLNRMGLVNLRRVLFEFGEHPPNF</sequence>
<name>A0A8J6XEA3_9CYAN</name>
<organism evidence="2 3">
    <name type="scientific">Iningainema tapete BLCC-T55</name>
    <dbReference type="NCBI Taxonomy" id="2748662"/>
    <lineage>
        <taxon>Bacteria</taxon>
        <taxon>Bacillati</taxon>
        <taxon>Cyanobacteriota</taxon>
        <taxon>Cyanophyceae</taxon>
        <taxon>Nostocales</taxon>
        <taxon>Scytonemataceae</taxon>
        <taxon>Iningainema tapete</taxon>
    </lineage>
</organism>
<dbReference type="PANTHER" id="PTHR33877:SF1">
    <property type="entry name" value="TYPE IV METHYL-DIRECTED RESTRICTION ENZYME ECOKMCRA"/>
    <property type="match status" value="1"/>
</dbReference>